<dbReference type="PRINTS" id="PR00420">
    <property type="entry name" value="RNGMNOXGNASE"/>
</dbReference>
<evidence type="ECO:0000256" key="4">
    <source>
        <dbReference type="ARBA" id="ARBA00017871"/>
    </source>
</evidence>
<comment type="pathway">
    <text evidence="1">Plant hormone metabolism; auxin biosynthesis.</text>
</comment>
<dbReference type="InterPro" id="IPR036188">
    <property type="entry name" value="FAD/NAD-bd_sf"/>
</dbReference>
<dbReference type="Proteomes" id="UP000256845">
    <property type="component" value="Unassembled WGS sequence"/>
</dbReference>
<protein>
    <recommendedName>
        <fullName evidence="4">Tryptophan 2-monooxygenase</fullName>
        <ecNumber evidence="3">1.13.12.3</ecNumber>
    </recommendedName>
</protein>
<name>A0A3D9H3Z5_9PROT</name>
<dbReference type="SUPFAM" id="SSF51905">
    <property type="entry name" value="FAD/NAD(P)-binding domain"/>
    <property type="match status" value="1"/>
</dbReference>
<dbReference type="PANTHER" id="PTHR10742">
    <property type="entry name" value="FLAVIN MONOAMINE OXIDASE"/>
    <property type="match status" value="1"/>
</dbReference>
<dbReference type="InterPro" id="IPR050281">
    <property type="entry name" value="Flavin_monoamine_oxidase"/>
</dbReference>
<evidence type="ECO:0000256" key="1">
    <source>
        <dbReference type="ARBA" id="ARBA00004814"/>
    </source>
</evidence>
<keyword evidence="9" id="KW-1185">Reference proteome</keyword>
<evidence type="ECO:0000259" key="7">
    <source>
        <dbReference type="Pfam" id="PF01593"/>
    </source>
</evidence>
<evidence type="ECO:0000256" key="6">
    <source>
        <dbReference type="ARBA" id="ARBA00047321"/>
    </source>
</evidence>
<gene>
    <name evidence="8" type="ORF">DFP90_11660</name>
</gene>
<dbReference type="GO" id="GO:0050361">
    <property type="term" value="F:tryptophan 2-monooxygenase activity"/>
    <property type="evidence" value="ECO:0007669"/>
    <property type="project" value="UniProtKB-EC"/>
</dbReference>
<evidence type="ECO:0000256" key="2">
    <source>
        <dbReference type="ARBA" id="ARBA00005833"/>
    </source>
</evidence>
<dbReference type="Gene3D" id="3.50.50.60">
    <property type="entry name" value="FAD/NAD(P)-binding domain"/>
    <property type="match status" value="1"/>
</dbReference>
<dbReference type="SUPFAM" id="SSF54373">
    <property type="entry name" value="FAD-linked reductases, C-terminal domain"/>
    <property type="match status" value="1"/>
</dbReference>
<comment type="caution">
    <text evidence="8">The sequence shown here is derived from an EMBL/GenBank/DDBJ whole genome shotgun (WGS) entry which is preliminary data.</text>
</comment>
<accession>A0A3D9H3Z5</accession>
<sequence>MSSSSETDIVIVGAGISGLQAAKTLAKAGRDFVILEGSHRIGGRAYTEQVRPGEVFDLGAHWMHVASQNPFKPIADKLGFTYFEEDTPDLILEDGQWLNNAQSRDYNSFWDRQFALMENALKNGGDLSIFEATDQESRWAPYFNYYSSLDHSVDVDQASAAAYLDYDEDVEDCPIVEGLGTLVARWGADAPVHLNTAVTEIDWSGKKIILKTSKGNIVANKVLLTISTGILAAGDIKFTPRLPDWKMQAVHGLPLGNQNRICLGYDKAPFGDDVPASFLAKFGDEEAIHIQVRPFGYNYVEFVNGGRFADWLEQAGQAAAVDYYSEKLRQIFGSDITKGINREIVTAWRTEPWVKGAYSTALPGCYPMREKMAEPIDGRLFFAGEACSKRSNASIQGAYWTGQAAAQSMI</sequence>
<dbReference type="Pfam" id="PF13450">
    <property type="entry name" value="NAD_binding_8"/>
    <property type="match status" value="1"/>
</dbReference>
<dbReference type="PANTHER" id="PTHR10742:SF410">
    <property type="entry name" value="LYSINE-SPECIFIC HISTONE DEMETHYLASE 2"/>
    <property type="match status" value="1"/>
</dbReference>
<dbReference type="EC" id="1.13.12.3" evidence="3"/>
<feature type="domain" description="Amine oxidase" evidence="7">
    <location>
        <begin position="173"/>
        <end position="410"/>
    </location>
</feature>
<keyword evidence="5" id="KW-0073">Auxin biosynthesis</keyword>
<comment type="catalytic activity">
    <reaction evidence="6">
        <text>L-tryptophan + O2 = indole-3-acetamide + CO2 + H2O</text>
        <dbReference type="Rhea" id="RHEA:16165"/>
        <dbReference type="ChEBI" id="CHEBI:15377"/>
        <dbReference type="ChEBI" id="CHEBI:15379"/>
        <dbReference type="ChEBI" id="CHEBI:16031"/>
        <dbReference type="ChEBI" id="CHEBI:16526"/>
        <dbReference type="ChEBI" id="CHEBI:57912"/>
        <dbReference type="EC" id="1.13.12.3"/>
    </reaction>
</comment>
<dbReference type="GO" id="GO:0009851">
    <property type="term" value="P:auxin biosynthetic process"/>
    <property type="evidence" value="ECO:0007669"/>
    <property type="project" value="UniProtKB-KW"/>
</dbReference>
<dbReference type="Pfam" id="PF01593">
    <property type="entry name" value="Amino_oxidase"/>
    <property type="match status" value="1"/>
</dbReference>
<evidence type="ECO:0000313" key="8">
    <source>
        <dbReference type="EMBL" id="RED44219.1"/>
    </source>
</evidence>
<organism evidence="8 9">
    <name type="scientific">Aestuariispira insulae</name>
    <dbReference type="NCBI Taxonomy" id="1461337"/>
    <lineage>
        <taxon>Bacteria</taxon>
        <taxon>Pseudomonadati</taxon>
        <taxon>Pseudomonadota</taxon>
        <taxon>Alphaproteobacteria</taxon>
        <taxon>Rhodospirillales</taxon>
        <taxon>Kiloniellaceae</taxon>
        <taxon>Aestuariispira</taxon>
    </lineage>
</organism>
<dbReference type="InterPro" id="IPR002937">
    <property type="entry name" value="Amino_oxidase"/>
</dbReference>
<evidence type="ECO:0000256" key="5">
    <source>
        <dbReference type="ARBA" id="ARBA00023070"/>
    </source>
</evidence>
<evidence type="ECO:0000313" key="9">
    <source>
        <dbReference type="Proteomes" id="UP000256845"/>
    </source>
</evidence>
<proteinExistence type="inferred from homology"/>
<dbReference type="EMBL" id="QRDW01000016">
    <property type="protein sequence ID" value="RED44219.1"/>
    <property type="molecule type" value="Genomic_DNA"/>
</dbReference>
<dbReference type="AlphaFoldDB" id="A0A3D9H3Z5"/>
<evidence type="ECO:0000256" key="3">
    <source>
        <dbReference type="ARBA" id="ARBA00012535"/>
    </source>
</evidence>
<dbReference type="Gene3D" id="3.90.660.10">
    <property type="match status" value="1"/>
</dbReference>
<reference evidence="8 9" key="1">
    <citation type="submission" date="2018-07" db="EMBL/GenBank/DDBJ databases">
        <title>Genomic Encyclopedia of Type Strains, Phase III (KMG-III): the genomes of soil and plant-associated and newly described type strains.</title>
        <authorList>
            <person name="Whitman W."/>
        </authorList>
    </citation>
    <scope>NUCLEOTIDE SEQUENCE [LARGE SCALE GENOMIC DNA]</scope>
    <source>
        <strain evidence="8 9">CECT 8488</strain>
    </source>
</reference>
<dbReference type="RefSeq" id="WP_181905499.1">
    <property type="nucleotide sequence ID" value="NZ_QRDW01000016.1"/>
</dbReference>
<comment type="similarity">
    <text evidence="2">Belongs to the tryptophan 2-monooxygenase family.</text>
</comment>